<dbReference type="Proteomes" id="UP000683507">
    <property type="component" value="Chromosome"/>
</dbReference>
<dbReference type="SUPFAM" id="SSF55486">
    <property type="entry name" value="Metalloproteases ('zincins'), catalytic domain"/>
    <property type="match status" value="1"/>
</dbReference>
<evidence type="ECO:0008006" key="3">
    <source>
        <dbReference type="Google" id="ProtNLM"/>
    </source>
</evidence>
<evidence type="ECO:0000313" key="1">
    <source>
        <dbReference type="EMBL" id="CAG5084763.1"/>
    </source>
</evidence>
<gene>
    <name evidence="1" type="ORF">CRYO30217_02559</name>
</gene>
<reference evidence="1" key="1">
    <citation type="submission" date="2021-04" db="EMBL/GenBank/DDBJ databases">
        <authorList>
            <person name="Rodrigo-Torres L."/>
            <person name="Arahal R. D."/>
            <person name="Lucena T."/>
        </authorList>
    </citation>
    <scope>NUCLEOTIDE SEQUENCE</scope>
    <source>
        <strain evidence="1">AS29M-1</strain>
    </source>
</reference>
<dbReference type="InterPro" id="IPR024079">
    <property type="entry name" value="MetalloPept_cat_dom_sf"/>
</dbReference>
<sequence>MKILKLLLMAVLLIGTMNNCRKENGVFDIKPEHFLASDKYNSLKLELVAVEGFEPHPEAIDNLVSFLENRLNKPEGIEFVQKTISSPENNSFTPEDLRDLEKDIRSEYAHKDDLTAFIFYADRGYHTDSQNAKTLGVAYSSTSMCIFKNTVDENSGGLTQVSEVELESAVLIHEFSHILGLVNNGTPMHQDHEDPSNPGHCDNENCLMYYSSSTSELLPILQNNSFPTLDNQCLTDLRQSGGK</sequence>
<name>A0A916NIS3_9FLAO</name>
<dbReference type="EMBL" id="OU015584">
    <property type="protein sequence ID" value="CAG5084763.1"/>
    <property type="molecule type" value="Genomic_DNA"/>
</dbReference>
<proteinExistence type="predicted"/>
<keyword evidence="2" id="KW-1185">Reference proteome</keyword>
<protein>
    <recommendedName>
        <fullName evidence="3">Peptidase</fullName>
    </recommendedName>
</protein>
<dbReference type="GO" id="GO:0008237">
    <property type="term" value="F:metallopeptidase activity"/>
    <property type="evidence" value="ECO:0007669"/>
    <property type="project" value="InterPro"/>
</dbReference>
<dbReference type="Gene3D" id="3.40.390.10">
    <property type="entry name" value="Collagenase (Catalytic Domain)"/>
    <property type="match status" value="1"/>
</dbReference>
<evidence type="ECO:0000313" key="2">
    <source>
        <dbReference type="Proteomes" id="UP000683507"/>
    </source>
</evidence>
<accession>A0A916NIS3</accession>
<organism evidence="1 2">
    <name type="scientific">Parvicella tangerina</name>
    <dbReference type="NCBI Taxonomy" id="2829795"/>
    <lineage>
        <taxon>Bacteria</taxon>
        <taxon>Pseudomonadati</taxon>
        <taxon>Bacteroidota</taxon>
        <taxon>Flavobacteriia</taxon>
        <taxon>Flavobacteriales</taxon>
        <taxon>Parvicellaceae</taxon>
        <taxon>Parvicella</taxon>
    </lineage>
</organism>
<dbReference type="AlphaFoldDB" id="A0A916NIS3"/>
<dbReference type="KEGG" id="ptan:CRYO30217_02559"/>
<dbReference type="RefSeq" id="WP_258542779.1">
    <property type="nucleotide sequence ID" value="NZ_OU015584.1"/>
</dbReference>